<dbReference type="SUPFAM" id="SSF53822">
    <property type="entry name" value="Periplasmic binding protein-like I"/>
    <property type="match status" value="1"/>
</dbReference>
<name>A0ABV9HFI3_9MICO</name>
<evidence type="ECO:0000256" key="2">
    <source>
        <dbReference type="ARBA" id="ARBA00023125"/>
    </source>
</evidence>
<dbReference type="CDD" id="cd06267">
    <property type="entry name" value="PBP1_LacI_sugar_binding-like"/>
    <property type="match status" value="1"/>
</dbReference>
<feature type="domain" description="HTH lacI-type" evidence="4">
    <location>
        <begin position="3"/>
        <end position="57"/>
    </location>
</feature>
<dbReference type="InterPro" id="IPR028082">
    <property type="entry name" value="Peripla_BP_I"/>
</dbReference>
<keyword evidence="3" id="KW-0804">Transcription</keyword>
<dbReference type="Gene3D" id="1.10.260.40">
    <property type="entry name" value="lambda repressor-like DNA-binding domains"/>
    <property type="match status" value="1"/>
</dbReference>
<dbReference type="SUPFAM" id="SSF47413">
    <property type="entry name" value="lambda repressor-like DNA-binding domains"/>
    <property type="match status" value="1"/>
</dbReference>
<dbReference type="PROSITE" id="PS00356">
    <property type="entry name" value="HTH_LACI_1"/>
    <property type="match status" value="1"/>
</dbReference>
<evidence type="ECO:0000259" key="4">
    <source>
        <dbReference type="PROSITE" id="PS50932"/>
    </source>
</evidence>
<reference evidence="6" key="1">
    <citation type="journal article" date="2019" name="Int. J. Syst. Evol. Microbiol.">
        <title>The Global Catalogue of Microorganisms (GCM) 10K type strain sequencing project: providing services to taxonomists for standard genome sequencing and annotation.</title>
        <authorList>
            <consortium name="The Broad Institute Genomics Platform"/>
            <consortium name="The Broad Institute Genome Sequencing Center for Infectious Disease"/>
            <person name="Wu L."/>
            <person name="Ma J."/>
        </authorList>
    </citation>
    <scope>NUCLEOTIDE SEQUENCE [LARGE SCALE GENOMIC DNA]</scope>
    <source>
        <strain evidence="6">CCUG 42722</strain>
    </source>
</reference>
<dbReference type="Pfam" id="PF00356">
    <property type="entry name" value="LacI"/>
    <property type="match status" value="1"/>
</dbReference>
<dbReference type="SMART" id="SM00354">
    <property type="entry name" value="HTH_LACI"/>
    <property type="match status" value="1"/>
</dbReference>
<dbReference type="PANTHER" id="PTHR30146">
    <property type="entry name" value="LACI-RELATED TRANSCRIPTIONAL REPRESSOR"/>
    <property type="match status" value="1"/>
</dbReference>
<dbReference type="EMBL" id="JBHSFI010000004">
    <property type="protein sequence ID" value="MFC4629063.1"/>
    <property type="molecule type" value="Genomic_DNA"/>
</dbReference>
<dbReference type="Gene3D" id="3.40.50.2300">
    <property type="match status" value="2"/>
</dbReference>
<dbReference type="RefSeq" id="WP_377135785.1">
    <property type="nucleotide sequence ID" value="NZ_JBHSFI010000004.1"/>
</dbReference>
<keyword evidence="1" id="KW-0805">Transcription regulation</keyword>
<dbReference type="InterPro" id="IPR010982">
    <property type="entry name" value="Lambda_DNA-bd_dom_sf"/>
</dbReference>
<accession>A0ABV9HFI3</accession>
<comment type="caution">
    <text evidence="5">The sequence shown here is derived from an EMBL/GenBank/DDBJ whole genome shotgun (WGS) entry which is preliminary data.</text>
</comment>
<evidence type="ECO:0000313" key="5">
    <source>
        <dbReference type="EMBL" id="MFC4629063.1"/>
    </source>
</evidence>
<proteinExistence type="predicted"/>
<sequence length="373" mass="39375">MAVTMHDVAQRAGVSIKTVSNVVNGYPYIRAATRERVQAAIEDLGYRVNMSARNLRTRRTGLITLAVPELSLPYFAELADSVISAADDAGWTVLIEQTSASRERETDVLSGRRRHLTDGLIFSPLALGPDDIGLFTVDFPLVILGERVFGAPADHVTMNNVEAAKAATLHLASLGRRRIALIGGHEGEQVGSAALRTAGYLEGLAEAGLPHDPALIGEAGLWHRSTGAEAMRRMLDEGVEIDAVFALNDALALGALHALHAHGIDVPGEVALIGFDDVDDAKYAVPALSSVDPGRAQIARTAVELLLERIGATGDPAPFRKVVPDSRLIGRESTGDVVPGQDSRVVGVQPGGTELVQVVGEASGSPHLEQPIS</sequence>
<dbReference type="GO" id="GO:0003677">
    <property type="term" value="F:DNA binding"/>
    <property type="evidence" value="ECO:0007669"/>
    <property type="project" value="UniProtKB-KW"/>
</dbReference>
<organism evidence="5 6">
    <name type="scientific">Promicromonospora alba</name>
    <dbReference type="NCBI Taxonomy" id="1616110"/>
    <lineage>
        <taxon>Bacteria</taxon>
        <taxon>Bacillati</taxon>
        <taxon>Actinomycetota</taxon>
        <taxon>Actinomycetes</taxon>
        <taxon>Micrococcales</taxon>
        <taxon>Promicromonosporaceae</taxon>
        <taxon>Promicromonospora</taxon>
    </lineage>
</organism>
<keyword evidence="6" id="KW-1185">Reference proteome</keyword>
<evidence type="ECO:0000256" key="1">
    <source>
        <dbReference type="ARBA" id="ARBA00023015"/>
    </source>
</evidence>
<dbReference type="InterPro" id="IPR000843">
    <property type="entry name" value="HTH_LacI"/>
</dbReference>
<dbReference type="Pfam" id="PF13377">
    <property type="entry name" value="Peripla_BP_3"/>
    <property type="match status" value="1"/>
</dbReference>
<dbReference type="PROSITE" id="PS50932">
    <property type="entry name" value="HTH_LACI_2"/>
    <property type="match status" value="1"/>
</dbReference>
<dbReference type="PANTHER" id="PTHR30146:SF109">
    <property type="entry name" value="HTH-TYPE TRANSCRIPTIONAL REGULATOR GALS"/>
    <property type="match status" value="1"/>
</dbReference>
<evidence type="ECO:0000256" key="3">
    <source>
        <dbReference type="ARBA" id="ARBA00023163"/>
    </source>
</evidence>
<evidence type="ECO:0000313" key="6">
    <source>
        <dbReference type="Proteomes" id="UP001596011"/>
    </source>
</evidence>
<dbReference type="CDD" id="cd01392">
    <property type="entry name" value="HTH_LacI"/>
    <property type="match status" value="1"/>
</dbReference>
<dbReference type="InterPro" id="IPR046335">
    <property type="entry name" value="LacI/GalR-like_sensor"/>
</dbReference>
<protein>
    <submittedName>
        <fullName evidence="5">LacI family DNA-binding transcriptional regulator</fullName>
    </submittedName>
</protein>
<gene>
    <name evidence="5" type="ORF">ACFO6V_12525</name>
</gene>
<dbReference type="Proteomes" id="UP001596011">
    <property type="component" value="Unassembled WGS sequence"/>
</dbReference>
<keyword evidence="2 5" id="KW-0238">DNA-binding</keyword>